<feature type="compositionally biased region" description="Polar residues" evidence="9">
    <location>
        <begin position="188"/>
        <end position="203"/>
    </location>
</feature>
<dbReference type="PROSITE" id="PS50262">
    <property type="entry name" value="G_PROTEIN_RECEP_F1_2"/>
    <property type="match status" value="1"/>
</dbReference>
<keyword evidence="3 10" id="KW-0812">Transmembrane</keyword>
<feature type="non-terminal residue" evidence="12">
    <location>
        <position position="1"/>
    </location>
</feature>
<evidence type="ECO:0000256" key="4">
    <source>
        <dbReference type="ARBA" id="ARBA00022989"/>
    </source>
</evidence>
<feature type="transmembrane region" description="Helical" evidence="10">
    <location>
        <begin position="64"/>
        <end position="83"/>
    </location>
</feature>
<dbReference type="GO" id="GO:0008528">
    <property type="term" value="F:G protein-coupled peptide receptor activity"/>
    <property type="evidence" value="ECO:0007669"/>
    <property type="project" value="TreeGrafter"/>
</dbReference>
<keyword evidence="4 10" id="KW-1133">Transmembrane helix</keyword>
<feature type="transmembrane region" description="Helical" evidence="10">
    <location>
        <begin position="21"/>
        <end position="44"/>
    </location>
</feature>
<dbReference type="SUPFAM" id="SSF81321">
    <property type="entry name" value="Family A G protein-coupled receptor-like"/>
    <property type="match status" value="1"/>
</dbReference>
<keyword evidence="2" id="KW-1003">Cell membrane</keyword>
<accession>A0AAV2HYS3</accession>
<feature type="non-terminal residue" evidence="12">
    <location>
        <position position="335"/>
    </location>
</feature>
<dbReference type="EMBL" id="CAXITT010000337">
    <property type="protein sequence ID" value="CAL1539335.1"/>
    <property type="molecule type" value="Genomic_DNA"/>
</dbReference>
<reference evidence="12 13" key="1">
    <citation type="submission" date="2024-04" db="EMBL/GenBank/DDBJ databases">
        <authorList>
            <consortium name="Genoscope - CEA"/>
            <person name="William W."/>
        </authorList>
    </citation>
    <scope>NUCLEOTIDE SEQUENCE [LARGE SCALE GENOMIC DNA]</scope>
</reference>
<dbReference type="Proteomes" id="UP001497497">
    <property type="component" value="Unassembled WGS sequence"/>
</dbReference>
<dbReference type="GO" id="GO:0007218">
    <property type="term" value="P:neuropeptide signaling pathway"/>
    <property type="evidence" value="ECO:0007669"/>
    <property type="project" value="TreeGrafter"/>
</dbReference>
<feature type="transmembrane region" description="Helical" evidence="10">
    <location>
        <begin position="152"/>
        <end position="179"/>
    </location>
</feature>
<feature type="domain" description="G-protein coupled receptors family 1 profile" evidence="11">
    <location>
        <begin position="1"/>
        <end position="327"/>
    </location>
</feature>
<proteinExistence type="predicted"/>
<dbReference type="InterPro" id="IPR017452">
    <property type="entry name" value="GPCR_Rhodpsn_7TM"/>
</dbReference>
<keyword evidence="6 10" id="KW-0472">Membrane</keyword>
<evidence type="ECO:0000256" key="7">
    <source>
        <dbReference type="ARBA" id="ARBA00023170"/>
    </source>
</evidence>
<organism evidence="12 13">
    <name type="scientific">Lymnaea stagnalis</name>
    <name type="common">Great pond snail</name>
    <name type="synonym">Helix stagnalis</name>
    <dbReference type="NCBI Taxonomy" id="6523"/>
    <lineage>
        <taxon>Eukaryota</taxon>
        <taxon>Metazoa</taxon>
        <taxon>Spiralia</taxon>
        <taxon>Lophotrochozoa</taxon>
        <taxon>Mollusca</taxon>
        <taxon>Gastropoda</taxon>
        <taxon>Heterobranchia</taxon>
        <taxon>Euthyneura</taxon>
        <taxon>Panpulmonata</taxon>
        <taxon>Hygrophila</taxon>
        <taxon>Lymnaeoidea</taxon>
        <taxon>Lymnaeidae</taxon>
        <taxon>Lymnaea</taxon>
    </lineage>
</organism>
<comment type="caution">
    <text evidence="12">The sequence shown here is derived from an EMBL/GenBank/DDBJ whole genome shotgun (WGS) entry which is preliminary data.</text>
</comment>
<evidence type="ECO:0000256" key="3">
    <source>
        <dbReference type="ARBA" id="ARBA00022692"/>
    </source>
</evidence>
<evidence type="ECO:0000256" key="5">
    <source>
        <dbReference type="ARBA" id="ARBA00023040"/>
    </source>
</evidence>
<name>A0AAV2HYS3_LYMST</name>
<dbReference type="Gene3D" id="1.20.1070.10">
    <property type="entry name" value="Rhodopsin 7-helix transmembrane proteins"/>
    <property type="match status" value="1"/>
</dbReference>
<gene>
    <name evidence="12" type="ORF">GSLYS_00013154001</name>
</gene>
<evidence type="ECO:0000256" key="8">
    <source>
        <dbReference type="ARBA" id="ARBA00023224"/>
    </source>
</evidence>
<evidence type="ECO:0000256" key="6">
    <source>
        <dbReference type="ARBA" id="ARBA00023136"/>
    </source>
</evidence>
<keyword evidence="5" id="KW-0297">G-protein coupled receptor</keyword>
<evidence type="ECO:0000256" key="1">
    <source>
        <dbReference type="ARBA" id="ARBA00004651"/>
    </source>
</evidence>
<evidence type="ECO:0000313" key="12">
    <source>
        <dbReference type="EMBL" id="CAL1539335.1"/>
    </source>
</evidence>
<evidence type="ECO:0000256" key="9">
    <source>
        <dbReference type="SAM" id="MobiDB-lite"/>
    </source>
</evidence>
<evidence type="ECO:0000259" key="11">
    <source>
        <dbReference type="PROSITE" id="PS50262"/>
    </source>
</evidence>
<feature type="transmembrane region" description="Helical" evidence="10">
    <location>
        <begin position="268"/>
        <end position="289"/>
    </location>
</feature>
<keyword evidence="13" id="KW-1185">Reference proteome</keyword>
<keyword evidence="7" id="KW-0675">Receptor</keyword>
<feature type="transmembrane region" description="Helical" evidence="10">
    <location>
        <begin position="104"/>
        <end position="124"/>
    </location>
</feature>
<evidence type="ECO:0000256" key="10">
    <source>
        <dbReference type="SAM" id="Phobius"/>
    </source>
</evidence>
<dbReference type="AlphaFoldDB" id="A0AAV2HYS3"/>
<dbReference type="PANTHER" id="PTHR24230">
    <property type="entry name" value="G-PROTEIN COUPLED RECEPTOR"/>
    <property type="match status" value="1"/>
</dbReference>
<dbReference type="GO" id="GO:0005886">
    <property type="term" value="C:plasma membrane"/>
    <property type="evidence" value="ECO:0007669"/>
    <property type="project" value="UniProtKB-SubCell"/>
</dbReference>
<feature type="region of interest" description="Disordered" evidence="9">
    <location>
        <begin position="188"/>
        <end position="230"/>
    </location>
</feature>
<protein>
    <recommendedName>
        <fullName evidence="11">G-protein coupled receptors family 1 profile domain-containing protein</fullName>
    </recommendedName>
</protein>
<dbReference type="CDD" id="cd00637">
    <property type="entry name" value="7tm_classA_rhodopsin-like"/>
    <property type="match status" value="1"/>
</dbReference>
<comment type="subcellular location">
    <subcellularLocation>
        <location evidence="1">Cell membrane</location>
        <topology evidence="1">Multi-pass membrane protein</topology>
    </subcellularLocation>
</comment>
<sequence length="335" mass="37660">NLTNIIIYLKLGLKDSISICFFVLSCTDLVCIMILIVSDTVLMLAEMFRERWRVDGEDLCWFTMYYYGAVYDVSQGITTFIAVQKCWCVALPFRFKDTFTTTRTFAILTGICLAIFSIHMPILASQDIVEMVDPVRNRTLFKLWTSGIRAQAYSAVGLISLVFTTTCQVTVVFCLVVLASGLRASSKFRNSSTSANPEQTSLELKNRKIKSNGKPSKNGSKSDKLGSRNQNANVQHDAINSPKNAKISSAPGPVNNTSRKELQALQSATFVSVLFVVCNTFKLLNYYVILCLPDFSPFGRYVNIYQLANDYRFTVEAVHMASNVLVYLKFNTRFR</sequence>
<keyword evidence="8" id="KW-0807">Transducer</keyword>
<evidence type="ECO:0000256" key="2">
    <source>
        <dbReference type="ARBA" id="ARBA00022475"/>
    </source>
</evidence>
<evidence type="ECO:0000313" key="13">
    <source>
        <dbReference type="Proteomes" id="UP001497497"/>
    </source>
</evidence>